<gene>
    <name evidence="3" type="ORF">BV898_14013</name>
</gene>
<sequence length="108" mass="10895">MVSSQVYVFILSIFVLSASCMPVELDIAREKRGTISKIVGGAVGGALIGAVVPGISWKQGAAAGAAAGGAYGLYTNSKGKKTDTSAVDTGSVSDTASKPSLWSRLTGR</sequence>
<dbReference type="EMBL" id="MTYJ01000164">
    <property type="protein sequence ID" value="OQV11669.1"/>
    <property type="molecule type" value="Genomic_DNA"/>
</dbReference>
<accession>A0A1W0W8Z1</accession>
<reference evidence="4" key="1">
    <citation type="submission" date="2017-01" db="EMBL/GenBank/DDBJ databases">
        <title>Comparative genomics of anhydrobiosis in the tardigrade Hypsibius dujardini.</title>
        <authorList>
            <person name="Yoshida Y."/>
            <person name="Koutsovoulos G."/>
            <person name="Laetsch D."/>
            <person name="Stevens L."/>
            <person name="Kumar S."/>
            <person name="Horikawa D."/>
            <person name="Ishino K."/>
            <person name="Komine S."/>
            <person name="Tomita M."/>
            <person name="Blaxter M."/>
            <person name="Arakawa K."/>
        </authorList>
    </citation>
    <scope>NUCLEOTIDE SEQUENCE [LARGE SCALE GENOMIC DNA]</scope>
    <source>
        <strain evidence="4">Z151</strain>
    </source>
</reference>
<protein>
    <submittedName>
        <fullName evidence="3">Uncharacterized protein</fullName>
    </submittedName>
</protein>
<evidence type="ECO:0000313" key="4">
    <source>
        <dbReference type="Proteomes" id="UP000192578"/>
    </source>
</evidence>
<comment type="caution">
    <text evidence="3">The sequence shown here is derived from an EMBL/GenBank/DDBJ whole genome shotgun (WGS) entry which is preliminary data.</text>
</comment>
<keyword evidence="2" id="KW-0812">Transmembrane</keyword>
<dbReference type="Proteomes" id="UP000192578">
    <property type="component" value="Unassembled WGS sequence"/>
</dbReference>
<proteinExistence type="predicted"/>
<feature type="compositionally biased region" description="Polar residues" evidence="1">
    <location>
        <begin position="84"/>
        <end position="100"/>
    </location>
</feature>
<name>A0A1W0W8Z1_HYPEX</name>
<keyword evidence="4" id="KW-1185">Reference proteome</keyword>
<organism evidence="3 4">
    <name type="scientific">Hypsibius exemplaris</name>
    <name type="common">Freshwater tardigrade</name>
    <dbReference type="NCBI Taxonomy" id="2072580"/>
    <lineage>
        <taxon>Eukaryota</taxon>
        <taxon>Metazoa</taxon>
        <taxon>Ecdysozoa</taxon>
        <taxon>Tardigrada</taxon>
        <taxon>Eutardigrada</taxon>
        <taxon>Parachela</taxon>
        <taxon>Hypsibioidea</taxon>
        <taxon>Hypsibiidae</taxon>
        <taxon>Hypsibius</taxon>
    </lineage>
</organism>
<evidence type="ECO:0000313" key="3">
    <source>
        <dbReference type="EMBL" id="OQV11669.1"/>
    </source>
</evidence>
<keyword evidence="2" id="KW-1133">Transmembrane helix</keyword>
<keyword evidence="2" id="KW-0472">Membrane</keyword>
<evidence type="ECO:0000256" key="2">
    <source>
        <dbReference type="SAM" id="Phobius"/>
    </source>
</evidence>
<feature type="region of interest" description="Disordered" evidence="1">
    <location>
        <begin position="76"/>
        <end position="108"/>
    </location>
</feature>
<evidence type="ECO:0000256" key="1">
    <source>
        <dbReference type="SAM" id="MobiDB-lite"/>
    </source>
</evidence>
<feature type="transmembrane region" description="Helical" evidence="2">
    <location>
        <begin position="6"/>
        <end position="27"/>
    </location>
</feature>
<dbReference type="AlphaFoldDB" id="A0A1W0W8Z1"/>